<gene>
    <name evidence="2" type="ORF">PG997_002819</name>
</gene>
<keyword evidence="1" id="KW-0812">Transmembrane</keyword>
<name>A0ABR1WXK2_9PEZI</name>
<dbReference type="Proteomes" id="UP001433268">
    <property type="component" value="Unassembled WGS sequence"/>
</dbReference>
<organism evidence="2 3">
    <name type="scientific">Apiospora hydei</name>
    <dbReference type="NCBI Taxonomy" id="1337664"/>
    <lineage>
        <taxon>Eukaryota</taxon>
        <taxon>Fungi</taxon>
        <taxon>Dikarya</taxon>
        <taxon>Ascomycota</taxon>
        <taxon>Pezizomycotina</taxon>
        <taxon>Sordariomycetes</taxon>
        <taxon>Xylariomycetidae</taxon>
        <taxon>Amphisphaeriales</taxon>
        <taxon>Apiosporaceae</taxon>
        <taxon>Apiospora</taxon>
    </lineage>
</organism>
<reference evidence="2 3" key="1">
    <citation type="submission" date="2023-01" db="EMBL/GenBank/DDBJ databases">
        <title>Analysis of 21 Apiospora genomes using comparative genomics revels a genus with tremendous synthesis potential of carbohydrate active enzymes and secondary metabolites.</title>
        <authorList>
            <person name="Sorensen T."/>
        </authorList>
    </citation>
    <scope>NUCLEOTIDE SEQUENCE [LARGE SCALE GENOMIC DNA]</scope>
    <source>
        <strain evidence="2 3">CBS 114990</strain>
    </source>
</reference>
<dbReference type="RefSeq" id="XP_066670752.1">
    <property type="nucleotide sequence ID" value="XM_066807134.1"/>
</dbReference>
<feature type="transmembrane region" description="Helical" evidence="1">
    <location>
        <begin position="223"/>
        <end position="242"/>
    </location>
</feature>
<dbReference type="PANTHER" id="PTHR35394">
    <property type="entry name" value="DUF3176 DOMAIN-CONTAINING PROTEIN"/>
    <property type="match status" value="1"/>
</dbReference>
<protein>
    <submittedName>
        <fullName evidence="2">Uncharacterized protein</fullName>
    </submittedName>
</protein>
<dbReference type="PANTHER" id="PTHR35394:SF5">
    <property type="entry name" value="DUF3176 DOMAIN-CONTAINING PROTEIN"/>
    <property type="match status" value="1"/>
</dbReference>
<accession>A0ABR1WXK2</accession>
<evidence type="ECO:0000313" key="3">
    <source>
        <dbReference type="Proteomes" id="UP001433268"/>
    </source>
</evidence>
<dbReference type="GeneID" id="92040194"/>
<comment type="caution">
    <text evidence="2">The sequence shown here is derived from an EMBL/GenBank/DDBJ whole genome shotgun (WGS) entry which is preliminary data.</text>
</comment>
<dbReference type="EMBL" id="JAQQWN010000004">
    <property type="protein sequence ID" value="KAK8087858.1"/>
    <property type="molecule type" value="Genomic_DNA"/>
</dbReference>
<keyword evidence="1" id="KW-1133">Transmembrane helix</keyword>
<evidence type="ECO:0000313" key="2">
    <source>
        <dbReference type="EMBL" id="KAK8087858.1"/>
    </source>
</evidence>
<evidence type="ECO:0000256" key="1">
    <source>
        <dbReference type="SAM" id="Phobius"/>
    </source>
</evidence>
<sequence>MTTSASTNTFGKVAVVGNPGLEVLENNSWESVAFGNNGSQLLSVLAVGASPGTVPEQSDHQTLSPDGTVYAPPVAYECLLQYCIHQMRANWTNNTFHEEVVSSWTNQSQKCPDLSCRSPFIFTSRKTDTTFYIRGEVVASTASWLSEFLNGNVTDYSYRYGGASFSSEFSGAIWRAMNNSATGFTDLMGNLADRLSLSLREIPSQPRAVGQSFTASYVAFVRWAWLTLPVFELGASLLFLFITMMETKRKGVAPWRNDILAAFFHGFDQRPVGRGGGHSLWGEDRQLLAEFHQDDETGGRLVVSGRQE</sequence>
<proteinExistence type="predicted"/>
<keyword evidence="1" id="KW-0472">Membrane</keyword>
<keyword evidence="3" id="KW-1185">Reference proteome</keyword>